<feature type="domain" description="Enoyl-CoA hydratase/isomerase" evidence="5">
    <location>
        <begin position="48"/>
        <end position="384"/>
    </location>
</feature>
<dbReference type="GO" id="GO:0003860">
    <property type="term" value="F:3-hydroxyisobutyryl-CoA hydrolase activity"/>
    <property type="evidence" value="ECO:0007669"/>
    <property type="project" value="UniProtKB-EC"/>
</dbReference>
<gene>
    <name evidence="6" type="primary">EHD3</name>
    <name evidence="6" type="ORF">Q9L58_005572</name>
</gene>
<evidence type="ECO:0000256" key="4">
    <source>
        <dbReference type="SAM" id="MobiDB-lite"/>
    </source>
</evidence>
<dbReference type="InterPro" id="IPR029045">
    <property type="entry name" value="ClpP/crotonase-like_dom_sf"/>
</dbReference>
<dbReference type="Proteomes" id="UP001447188">
    <property type="component" value="Unassembled WGS sequence"/>
</dbReference>
<dbReference type="EMBL" id="JBBBZM010000068">
    <property type="protein sequence ID" value="KAL0635524.1"/>
    <property type="molecule type" value="Genomic_DNA"/>
</dbReference>
<evidence type="ECO:0000313" key="7">
    <source>
        <dbReference type="Proteomes" id="UP001447188"/>
    </source>
</evidence>
<dbReference type="Pfam" id="PF16113">
    <property type="entry name" value="ECH_2"/>
    <property type="match status" value="1"/>
</dbReference>
<comment type="caution">
    <text evidence="6">The sequence shown here is derived from an EMBL/GenBank/DDBJ whole genome shotgun (WGS) entry which is preliminary data.</text>
</comment>
<dbReference type="PANTHER" id="PTHR43176:SF3">
    <property type="entry name" value="3-HYDROXYISOBUTYRYL-COA HYDROLASE, MITOCHONDRIAL"/>
    <property type="match status" value="1"/>
</dbReference>
<dbReference type="Gene3D" id="3.90.226.10">
    <property type="entry name" value="2-enoyl-CoA Hydratase, Chain A, domain 1"/>
    <property type="match status" value="1"/>
</dbReference>
<dbReference type="InterPro" id="IPR032259">
    <property type="entry name" value="HIBYL-CoA-H"/>
</dbReference>
<dbReference type="PANTHER" id="PTHR43176">
    <property type="entry name" value="3-HYDROXYISOBUTYRYL-COA HYDROLASE-RELATED"/>
    <property type="match status" value="1"/>
</dbReference>
<comment type="catalytic activity">
    <reaction evidence="1">
        <text>3-hydroxy-2-methylpropanoyl-CoA + H2O = 3-hydroxy-2-methylpropanoate + CoA + H(+)</text>
        <dbReference type="Rhea" id="RHEA:20888"/>
        <dbReference type="ChEBI" id="CHEBI:11805"/>
        <dbReference type="ChEBI" id="CHEBI:15377"/>
        <dbReference type="ChEBI" id="CHEBI:15378"/>
        <dbReference type="ChEBI" id="CHEBI:57287"/>
        <dbReference type="ChEBI" id="CHEBI:57340"/>
        <dbReference type="EC" id="3.1.2.4"/>
    </reaction>
</comment>
<name>A0ABR3GHV8_9PEZI</name>
<feature type="compositionally biased region" description="Polar residues" evidence="4">
    <location>
        <begin position="14"/>
        <end position="28"/>
    </location>
</feature>
<dbReference type="InterPro" id="IPR045004">
    <property type="entry name" value="ECH_dom"/>
</dbReference>
<evidence type="ECO:0000256" key="1">
    <source>
        <dbReference type="ARBA" id="ARBA00001709"/>
    </source>
</evidence>
<evidence type="ECO:0000256" key="3">
    <source>
        <dbReference type="ARBA" id="ARBA00022801"/>
    </source>
</evidence>
<dbReference type="NCBIfam" id="NF004127">
    <property type="entry name" value="PRK05617.1"/>
    <property type="match status" value="1"/>
</dbReference>
<dbReference type="InterPro" id="IPR018376">
    <property type="entry name" value="Enoyl-CoA_hyd/isom_CS"/>
</dbReference>
<dbReference type="SUPFAM" id="SSF52096">
    <property type="entry name" value="ClpP/crotonase"/>
    <property type="match status" value="1"/>
</dbReference>
<organism evidence="6 7">
    <name type="scientific">Discina gigas</name>
    <dbReference type="NCBI Taxonomy" id="1032678"/>
    <lineage>
        <taxon>Eukaryota</taxon>
        <taxon>Fungi</taxon>
        <taxon>Dikarya</taxon>
        <taxon>Ascomycota</taxon>
        <taxon>Pezizomycotina</taxon>
        <taxon>Pezizomycetes</taxon>
        <taxon>Pezizales</taxon>
        <taxon>Discinaceae</taxon>
        <taxon>Discina</taxon>
    </lineage>
</organism>
<feature type="region of interest" description="Disordered" evidence="4">
    <location>
        <begin position="14"/>
        <end position="35"/>
    </location>
</feature>
<evidence type="ECO:0000256" key="2">
    <source>
        <dbReference type="ARBA" id="ARBA00011915"/>
    </source>
</evidence>
<sequence>MPLRSKILNSAFSHQSKNPMSVSSSGASTVVPRDRPEDDVLFDSKLGVRTIELNRPTKLNALNESMALKIVPRLQEWDRSQLANIIILKGAGPKALCAGGDVAKLAELCRLGAEGEQKAAAYFGLEYQLDHLIATYKKPYIAFMDGITMGGGVGLSVHAPFRIATERTMFAMPETLIGFFPDVGGSFFLPRLDGQIGTYLGLTGDRLVGVQTLYAGIATHYIHSSSLPDVEQRLSELTFDDDATDKEKCNIVNSTIEEFVTGLPDEPILLAGARREAIDRCFGFNKIEDILAALEAEKTDWASSTLATLRARSPTSIRVTLRLMRLGLGFEWTISEAFQREYSVASRFMSHPDFVAGVVALLVDKVGKPKWTPATIEEITEQDAIDFVTPVPGENRLQLLARGEGTDYTQYPHAGMGLPTEVEVRSVVGATKLVVRDLVRWFVDGRNGKLGVEEKVLDVVKRKTKTVEGFVEWVE</sequence>
<dbReference type="EC" id="3.1.2.4" evidence="2"/>
<evidence type="ECO:0000313" key="6">
    <source>
        <dbReference type="EMBL" id="KAL0635524.1"/>
    </source>
</evidence>
<proteinExistence type="predicted"/>
<dbReference type="CDD" id="cd06558">
    <property type="entry name" value="crotonase-like"/>
    <property type="match status" value="1"/>
</dbReference>
<keyword evidence="7" id="KW-1185">Reference proteome</keyword>
<evidence type="ECO:0000259" key="5">
    <source>
        <dbReference type="Pfam" id="PF16113"/>
    </source>
</evidence>
<dbReference type="PROSITE" id="PS00166">
    <property type="entry name" value="ENOYL_COA_HYDRATASE"/>
    <property type="match status" value="1"/>
</dbReference>
<keyword evidence="3 6" id="KW-0378">Hydrolase</keyword>
<accession>A0ABR3GHV8</accession>
<reference evidence="6 7" key="1">
    <citation type="submission" date="2024-02" db="EMBL/GenBank/DDBJ databases">
        <title>Discinaceae phylogenomics.</title>
        <authorList>
            <person name="Dirks A.C."/>
            <person name="James T.Y."/>
        </authorList>
    </citation>
    <scope>NUCLEOTIDE SEQUENCE [LARGE SCALE GENOMIC DNA]</scope>
    <source>
        <strain evidence="6 7">ACD0624</strain>
    </source>
</reference>
<protein>
    <recommendedName>
        <fullName evidence="2">3-hydroxyisobutyryl-CoA hydrolase</fullName>
        <ecNumber evidence="2">3.1.2.4</ecNumber>
    </recommendedName>
</protein>